<protein>
    <submittedName>
        <fullName evidence="2">Putative membrane protein</fullName>
    </submittedName>
</protein>
<dbReference type="AlphaFoldDB" id="A0A1Y3GG46"/>
<dbReference type="Pfam" id="PF24365">
    <property type="entry name" value="DUF7521"/>
    <property type="match status" value="1"/>
</dbReference>
<reference evidence="2 3" key="1">
    <citation type="submission" date="2016-12" db="EMBL/GenBank/DDBJ databases">
        <title>Discovery of methanogenic haloarchaea.</title>
        <authorList>
            <person name="Sorokin D.Y."/>
            <person name="Makarova K.S."/>
            <person name="Abbas B."/>
            <person name="Ferrer M."/>
            <person name="Golyshin P.N."/>
        </authorList>
    </citation>
    <scope>NUCLEOTIDE SEQUENCE [LARGE SCALE GENOMIC DNA]</scope>
    <source>
        <strain evidence="2">AMET1</strain>
    </source>
</reference>
<dbReference type="EMBL" id="MRZU01000004">
    <property type="protein sequence ID" value="OUJ18346.1"/>
    <property type="molecule type" value="Genomic_DNA"/>
</dbReference>
<name>A0A1Y3GG46_9EURY</name>
<comment type="caution">
    <text evidence="2">The sequence shown here is derived from an EMBL/GenBank/DDBJ whole genome shotgun (WGS) entry which is preliminary data.</text>
</comment>
<accession>A0A1Y3GG46</accession>
<dbReference type="Proteomes" id="UP000195137">
    <property type="component" value="Unassembled WGS sequence"/>
</dbReference>
<sequence length="92" mass="10128">METIEILYIIFSATLSISGLILVGISLRAYKRTYRTDMILLSLGFALIVSAAIGTTISAFLSNFAHPQLLLTINYFITTIGFLLLITSLIIK</sequence>
<organism evidence="2 3">
    <name type="scientific">Methanonatronarchaeum thermophilum</name>
    <dbReference type="NCBI Taxonomy" id="1927129"/>
    <lineage>
        <taxon>Archaea</taxon>
        <taxon>Methanobacteriati</taxon>
        <taxon>Methanobacteriota</taxon>
        <taxon>Methanonatronarchaeia</taxon>
        <taxon>Methanonatronarchaeales</taxon>
        <taxon>Methanonatronarchaeaceae</taxon>
        <taxon>Methanonatronarchaeum</taxon>
    </lineage>
</organism>
<feature type="transmembrane region" description="Helical" evidence="1">
    <location>
        <begin position="6"/>
        <end position="27"/>
    </location>
</feature>
<dbReference type="RefSeq" id="WP_086637631.1">
    <property type="nucleotide sequence ID" value="NZ_MRZU01000004.1"/>
</dbReference>
<feature type="transmembrane region" description="Helical" evidence="1">
    <location>
        <begin position="73"/>
        <end position="91"/>
    </location>
</feature>
<evidence type="ECO:0000313" key="3">
    <source>
        <dbReference type="Proteomes" id="UP000195137"/>
    </source>
</evidence>
<keyword evidence="3" id="KW-1185">Reference proteome</keyword>
<evidence type="ECO:0000313" key="2">
    <source>
        <dbReference type="EMBL" id="OUJ18346.1"/>
    </source>
</evidence>
<feature type="transmembrane region" description="Helical" evidence="1">
    <location>
        <begin position="39"/>
        <end position="61"/>
    </location>
</feature>
<gene>
    <name evidence="2" type="ORF">AMET1_1258</name>
</gene>
<proteinExistence type="predicted"/>
<dbReference type="InterPro" id="IPR055943">
    <property type="entry name" value="DUF7521"/>
</dbReference>
<keyword evidence="1" id="KW-1133">Transmembrane helix</keyword>
<evidence type="ECO:0000256" key="1">
    <source>
        <dbReference type="SAM" id="Phobius"/>
    </source>
</evidence>
<dbReference type="OrthoDB" id="201542at2157"/>
<keyword evidence="1" id="KW-0812">Transmembrane</keyword>
<keyword evidence="1" id="KW-0472">Membrane</keyword>